<dbReference type="Proteomes" id="UP001232063">
    <property type="component" value="Unassembled WGS sequence"/>
</dbReference>
<evidence type="ECO:0000313" key="1">
    <source>
        <dbReference type="EMBL" id="MDJ1506796.1"/>
    </source>
</evidence>
<sequence length="117" mass="13085">MDYTYIAEKIISLKDADLKLREILVQNGQLSGGYNKQMEELHNQNAEIMHEIIDSIGCPTIDKVGKEASEAAWLVIHSIGQPEFMKKCRDLLEDAVSDNKASPSCMELNLTGTNMEN</sequence>
<organism evidence="1 2">
    <name type="scientific">Xanthocytophaga agilis</name>
    <dbReference type="NCBI Taxonomy" id="3048010"/>
    <lineage>
        <taxon>Bacteria</taxon>
        <taxon>Pseudomonadati</taxon>
        <taxon>Bacteroidota</taxon>
        <taxon>Cytophagia</taxon>
        <taxon>Cytophagales</taxon>
        <taxon>Rhodocytophagaceae</taxon>
        <taxon>Xanthocytophaga</taxon>
    </lineage>
</organism>
<keyword evidence="2" id="KW-1185">Reference proteome</keyword>
<accession>A0AAE3RAQ4</accession>
<comment type="caution">
    <text evidence="1">The sequence shown here is derived from an EMBL/GenBank/DDBJ whole genome shotgun (WGS) entry which is preliminary data.</text>
</comment>
<dbReference type="AlphaFoldDB" id="A0AAE3RAQ4"/>
<evidence type="ECO:0000313" key="2">
    <source>
        <dbReference type="Proteomes" id="UP001232063"/>
    </source>
</evidence>
<reference evidence="1" key="1">
    <citation type="submission" date="2023-05" db="EMBL/GenBank/DDBJ databases">
        <authorList>
            <person name="Zhang X."/>
        </authorList>
    </citation>
    <scope>NUCLEOTIDE SEQUENCE</scope>
    <source>
        <strain evidence="1">BD1B2-1</strain>
    </source>
</reference>
<proteinExistence type="predicted"/>
<dbReference type="EMBL" id="JASJOU010000028">
    <property type="protein sequence ID" value="MDJ1506796.1"/>
    <property type="molecule type" value="Genomic_DNA"/>
</dbReference>
<protein>
    <submittedName>
        <fullName evidence="1">Uncharacterized protein</fullName>
    </submittedName>
</protein>
<dbReference type="RefSeq" id="WP_314520007.1">
    <property type="nucleotide sequence ID" value="NZ_JASJOU010000028.1"/>
</dbReference>
<name>A0AAE3RAQ4_9BACT</name>
<gene>
    <name evidence="1" type="ORF">QNI22_39520</name>
</gene>